<evidence type="ECO:0000313" key="1">
    <source>
        <dbReference type="EMBL" id="CCB80751.1"/>
    </source>
</evidence>
<proteinExistence type="predicted"/>
<dbReference type="AlphaFoldDB" id="F8KPM4"/>
<dbReference type="EMBL" id="FR871757">
    <property type="protein sequence ID" value="CCB80751.1"/>
    <property type="molecule type" value="Genomic_DNA"/>
</dbReference>
<evidence type="ECO:0000313" key="2">
    <source>
        <dbReference type="Proteomes" id="UP000008387"/>
    </source>
</evidence>
<keyword evidence="2" id="KW-1185">Reference proteome</keyword>
<dbReference type="Gene3D" id="1.20.120.20">
    <property type="entry name" value="Apolipoprotein"/>
    <property type="match status" value="1"/>
</dbReference>
<dbReference type="KEGG" id="hbi:HBZC1_17650"/>
<reference evidence="1 2" key="1">
    <citation type="journal article" date="2011" name="J. Bacteriol.">
        <title>Genome sequence of Helicobacter bizzozeronii strain CIII-1, an isolate from human gastric mucosa.</title>
        <authorList>
            <person name="Schott T."/>
            <person name="Rossi M."/>
            <person name="Hanninen M.L."/>
        </authorList>
    </citation>
    <scope>NUCLEOTIDE SEQUENCE [LARGE SCALE GENOMIC DNA]</scope>
    <source>
        <strain evidence="1 2">CIII-1</strain>
    </source>
</reference>
<gene>
    <name evidence="1" type="ordered locus">HBZC1_17650</name>
</gene>
<organism evidence="1 2">
    <name type="scientific">Helicobacter bizzozeronii (strain CIII-1)</name>
    <dbReference type="NCBI Taxonomy" id="1002804"/>
    <lineage>
        <taxon>Bacteria</taxon>
        <taxon>Pseudomonadati</taxon>
        <taxon>Campylobacterota</taxon>
        <taxon>Epsilonproteobacteria</taxon>
        <taxon>Campylobacterales</taxon>
        <taxon>Helicobacteraceae</taxon>
        <taxon>Helicobacter</taxon>
    </lineage>
</organism>
<name>F8KPM4_HELBC</name>
<protein>
    <submittedName>
        <fullName evidence="1">Uncharacterized protein</fullName>
    </submittedName>
</protein>
<sequence length="406" mass="45998">MILGNPTAKGLEILNSSLRAQVKRYALIGTAAPNDAPLEELISRRVFPDNAPQDVDAQKLSPLEFAQIAPFIYHRGKIDQAYFDDEKHLTFEVDLSTLNTQSYVYACALLTDQDVLVAVIALPRVIITDKMGGLLVIKFSILGDEADRIIYMNRDFPSHAELDTFKNTLYAQFQIKTRQLDEAFDAKSTQMSQRVEQNINDLAQFRRNLNTEKDNFKRDLNTADNQFRDGLNRQFNTTVNNTNRRVDEALGRLRNGADGLSRQMNNNVAQVNRAAQEAINRINGAGRVAYRPVTIFMGGRGHETFTLAGDRPDTWVHFTCGVAERGVTLLCFNFKFDWAQWRLWPYKRGGGYRNEDCIAAAEETVNNAKAAVFTIPLTRVFVGTFKVYVEMAHYGREDDIFAVDIF</sequence>
<accession>F8KPM4</accession>
<dbReference type="Proteomes" id="UP000008387">
    <property type="component" value="Chromosome"/>
</dbReference>
<dbReference type="HOGENOM" id="CLU_677513_0_0_7"/>
<dbReference type="RefSeq" id="WP_013891127.1">
    <property type="nucleotide sequence ID" value="NC_015674.1"/>
</dbReference>
<dbReference type="STRING" id="1002804.HBZC1_17650"/>